<evidence type="ECO:0000313" key="2">
    <source>
        <dbReference type="Proteomes" id="UP000298652"/>
    </source>
</evidence>
<dbReference type="Gramene" id="TKW29474">
    <property type="protein sequence ID" value="TKW29474"/>
    <property type="gene ID" value="SEVIR_3G396900v2"/>
</dbReference>
<keyword evidence="2" id="KW-1185">Reference proteome</keyword>
<protein>
    <submittedName>
        <fullName evidence="1">Uncharacterized protein</fullName>
    </submittedName>
</protein>
<organism evidence="1 2">
    <name type="scientific">Setaria viridis</name>
    <name type="common">Green bristlegrass</name>
    <name type="synonym">Setaria italica subsp. viridis</name>
    <dbReference type="NCBI Taxonomy" id="4556"/>
    <lineage>
        <taxon>Eukaryota</taxon>
        <taxon>Viridiplantae</taxon>
        <taxon>Streptophyta</taxon>
        <taxon>Embryophyta</taxon>
        <taxon>Tracheophyta</taxon>
        <taxon>Spermatophyta</taxon>
        <taxon>Magnoliopsida</taxon>
        <taxon>Liliopsida</taxon>
        <taxon>Poales</taxon>
        <taxon>Poaceae</taxon>
        <taxon>PACMAD clade</taxon>
        <taxon>Panicoideae</taxon>
        <taxon>Panicodae</taxon>
        <taxon>Paniceae</taxon>
        <taxon>Cenchrinae</taxon>
        <taxon>Setaria</taxon>
    </lineage>
</organism>
<reference evidence="1" key="1">
    <citation type="submission" date="2019-03" db="EMBL/GenBank/DDBJ databases">
        <title>WGS assembly of Setaria viridis.</title>
        <authorList>
            <person name="Huang P."/>
            <person name="Jenkins J."/>
            <person name="Grimwood J."/>
            <person name="Barry K."/>
            <person name="Healey A."/>
            <person name="Mamidi S."/>
            <person name="Sreedasyam A."/>
            <person name="Shu S."/>
            <person name="Feldman M."/>
            <person name="Wu J."/>
            <person name="Yu Y."/>
            <person name="Chen C."/>
            <person name="Johnson J."/>
            <person name="Rokhsar D."/>
            <person name="Baxter I."/>
            <person name="Schmutz J."/>
            <person name="Brutnell T."/>
            <person name="Kellogg E."/>
        </authorList>
    </citation>
    <scope>NUCLEOTIDE SEQUENCE [LARGE SCALE GENOMIC DNA]</scope>
</reference>
<proteinExistence type="predicted"/>
<accession>A0A4U6VLH2</accession>
<dbReference type="EMBL" id="CM016554">
    <property type="protein sequence ID" value="TKW29474.1"/>
    <property type="molecule type" value="Genomic_DNA"/>
</dbReference>
<evidence type="ECO:0000313" key="1">
    <source>
        <dbReference type="EMBL" id="TKW29474.1"/>
    </source>
</evidence>
<sequence>MITRSRHIVLQLRATAPQGAEIRMLQDCNDEPQVSQTGHCIVCSGCGWNSSDWLMRMAVISCLLPEKKGT</sequence>
<dbReference type="Proteomes" id="UP000298652">
    <property type="component" value="Chromosome 3"/>
</dbReference>
<gene>
    <name evidence="1" type="ORF">SEVIR_3G396900v2</name>
</gene>
<dbReference type="AlphaFoldDB" id="A0A4U6VLH2"/>
<name>A0A4U6VLH2_SETVI</name>